<dbReference type="GeneID" id="17326065"/>
<evidence type="ECO:0000313" key="2">
    <source>
        <dbReference type="Proteomes" id="UP000012073"/>
    </source>
</evidence>
<protein>
    <submittedName>
        <fullName evidence="1">Uncharacterized protein</fullName>
    </submittedName>
</protein>
<dbReference type="RefSeq" id="XP_005718289.1">
    <property type="nucleotide sequence ID" value="XM_005718232.1"/>
</dbReference>
<gene>
    <name evidence="1" type="ORF">CHC_T00006132001</name>
</gene>
<accession>R7QLP3</accession>
<dbReference type="Proteomes" id="UP000012073">
    <property type="component" value="Unassembled WGS sequence"/>
</dbReference>
<reference evidence="2" key="1">
    <citation type="journal article" date="2013" name="Proc. Natl. Acad. Sci. U.S.A.">
        <title>Genome structure and metabolic features in the red seaweed Chondrus crispus shed light on evolution of the Archaeplastida.</title>
        <authorList>
            <person name="Collen J."/>
            <person name="Porcel B."/>
            <person name="Carre W."/>
            <person name="Ball S.G."/>
            <person name="Chaparro C."/>
            <person name="Tonon T."/>
            <person name="Barbeyron T."/>
            <person name="Michel G."/>
            <person name="Noel B."/>
            <person name="Valentin K."/>
            <person name="Elias M."/>
            <person name="Artiguenave F."/>
            <person name="Arun A."/>
            <person name="Aury J.M."/>
            <person name="Barbosa-Neto J.F."/>
            <person name="Bothwell J.H."/>
            <person name="Bouget F.Y."/>
            <person name="Brillet L."/>
            <person name="Cabello-Hurtado F."/>
            <person name="Capella-Gutierrez S."/>
            <person name="Charrier B."/>
            <person name="Cladiere L."/>
            <person name="Cock J.M."/>
            <person name="Coelho S.M."/>
            <person name="Colleoni C."/>
            <person name="Czjzek M."/>
            <person name="Da Silva C."/>
            <person name="Delage L."/>
            <person name="Denoeud F."/>
            <person name="Deschamps P."/>
            <person name="Dittami S.M."/>
            <person name="Gabaldon T."/>
            <person name="Gachon C.M."/>
            <person name="Groisillier A."/>
            <person name="Herve C."/>
            <person name="Jabbari K."/>
            <person name="Katinka M."/>
            <person name="Kloareg B."/>
            <person name="Kowalczyk N."/>
            <person name="Labadie K."/>
            <person name="Leblanc C."/>
            <person name="Lopez P.J."/>
            <person name="McLachlan D.H."/>
            <person name="Meslet-Cladiere L."/>
            <person name="Moustafa A."/>
            <person name="Nehr Z."/>
            <person name="Nyvall Collen P."/>
            <person name="Panaud O."/>
            <person name="Partensky F."/>
            <person name="Poulain J."/>
            <person name="Rensing S.A."/>
            <person name="Rousvoal S."/>
            <person name="Samson G."/>
            <person name="Symeonidi A."/>
            <person name="Weissenbach J."/>
            <person name="Zambounis A."/>
            <person name="Wincker P."/>
            <person name="Boyen C."/>
        </authorList>
    </citation>
    <scope>NUCLEOTIDE SEQUENCE [LARGE SCALE GENOMIC DNA]</scope>
    <source>
        <strain evidence="2">cv. Stackhouse</strain>
    </source>
</reference>
<sequence>MDTLNLIHFISTVQCSLLLYPTRHKTISAGDFESPPLNLRPEQRASFRKTKSILRFTSKSALIGTLSSLTKHFSSESGAKGKSLIFAGTHRLDFTVYSRWNRSLLLPRGRLYIARRL</sequence>
<name>R7QLP3_CHOCR</name>
<evidence type="ECO:0000313" key="1">
    <source>
        <dbReference type="EMBL" id="CDF38396.1"/>
    </source>
</evidence>
<dbReference type="KEGG" id="ccp:CHC_T00006132001"/>
<proteinExistence type="predicted"/>
<keyword evidence="2" id="KW-1185">Reference proteome</keyword>
<dbReference type="EMBL" id="HG001932">
    <property type="protein sequence ID" value="CDF38396.1"/>
    <property type="molecule type" value="Genomic_DNA"/>
</dbReference>
<dbReference type="AlphaFoldDB" id="R7QLP3"/>
<dbReference type="Gramene" id="CDF38396">
    <property type="protein sequence ID" value="CDF38396"/>
    <property type="gene ID" value="CHC_T00006132001"/>
</dbReference>
<organism evidence="1 2">
    <name type="scientific">Chondrus crispus</name>
    <name type="common">Carrageen Irish moss</name>
    <name type="synonym">Polymorpha crispa</name>
    <dbReference type="NCBI Taxonomy" id="2769"/>
    <lineage>
        <taxon>Eukaryota</taxon>
        <taxon>Rhodophyta</taxon>
        <taxon>Florideophyceae</taxon>
        <taxon>Rhodymeniophycidae</taxon>
        <taxon>Gigartinales</taxon>
        <taxon>Gigartinaceae</taxon>
        <taxon>Chondrus</taxon>
    </lineage>
</organism>